<dbReference type="InterPro" id="IPR021861">
    <property type="entry name" value="THO_THOC1"/>
</dbReference>
<reference evidence="2 3" key="1">
    <citation type="submission" date="2016-08" db="EMBL/GenBank/DDBJ databases">
        <title>A Parts List for Fungal Cellulosomes Revealed by Comparative Genomics.</title>
        <authorList>
            <consortium name="DOE Joint Genome Institute"/>
            <person name="Haitjema C.H."/>
            <person name="Gilmore S.P."/>
            <person name="Henske J.K."/>
            <person name="Solomon K.V."/>
            <person name="De Groot R."/>
            <person name="Kuo A."/>
            <person name="Mondo S.J."/>
            <person name="Salamov A.A."/>
            <person name="Labutti K."/>
            <person name="Zhao Z."/>
            <person name="Chiniquy J."/>
            <person name="Barry K."/>
            <person name="Brewer H.M."/>
            <person name="Purvine S.O."/>
            <person name="Wright A.T."/>
            <person name="Boxma B."/>
            <person name="Van Alen T."/>
            <person name="Hackstein J.H."/>
            <person name="Baker S.E."/>
            <person name="Grigoriev I.V."/>
            <person name="O'Malley M.A."/>
        </authorList>
    </citation>
    <scope>NUCLEOTIDE SEQUENCE [LARGE SCALE GENOMIC DNA]</scope>
    <source>
        <strain evidence="2 3">G1</strain>
    </source>
</reference>
<evidence type="ECO:0000313" key="2">
    <source>
        <dbReference type="EMBL" id="ORY32348.1"/>
    </source>
</evidence>
<proteinExistence type="predicted"/>
<dbReference type="GO" id="GO:0006406">
    <property type="term" value="P:mRNA export from nucleus"/>
    <property type="evidence" value="ECO:0007669"/>
    <property type="project" value="TreeGrafter"/>
</dbReference>
<gene>
    <name evidence="2" type="ORF">LY90DRAFT_673529</name>
</gene>
<dbReference type="PANTHER" id="PTHR13265:SF0">
    <property type="entry name" value="HPR1"/>
    <property type="match status" value="1"/>
</dbReference>
<dbReference type="OrthoDB" id="9402762at2759"/>
<keyword evidence="3" id="KW-1185">Reference proteome</keyword>
<feature type="compositionally biased region" description="Basic and acidic residues" evidence="1">
    <location>
        <begin position="602"/>
        <end position="619"/>
    </location>
</feature>
<feature type="compositionally biased region" description="Basic and acidic residues" evidence="1">
    <location>
        <begin position="629"/>
        <end position="648"/>
    </location>
</feature>
<protein>
    <recommendedName>
        <fullName evidence="4">THO complex subunit 1</fullName>
    </recommendedName>
</protein>
<accession>A0A1Y2BBY9</accession>
<organism evidence="2 3">
    <name type="scientific">Neocallimastix californiae</name>
    <dbReference type="NCBI Taxonomy" id="1754190"/>
    <lineage>
        <taxon>Eukaryota</taxon>
        <taxon>Fungi</taxon>
        <taxon>Fungi incertae sedis</taxon>
        <taxon>Chytridiomycota</taxon>
        <taxon>Chytridiomycota incertae sedis</taxon>
        <taxon>Neocallimastigomycetes</taxon>
        <taxon>Neocallimastigales</taxon>
        <taxon>Neocallimastigaceae</taxon>
        <taxon>Neocallimastix</taxon>
    </lineage>
</organism>
<evidence type="ECO:0000313" key="3">
    <source>
        <dbReference type="Proteomes" id="UP000193920"/>
    </source>
</evidence>
<dbReference type="PANTHER" id="PTHR13265">
    <property type="entry name" value="THO COMPLEX SUBUNIT 1"/>
    <property type="match status" value="1"/>
</dbReference>
<sequence length="648" mass="75960">MNKLESEKKKLLNILNELLNVPHTFGILNNVKKEKALKSKLEKEFSSIWKLDKKDSIDVYPPLLDLTFKKLIMEIITPIEKNFIKIYNCLDLALYCTEIGYADPSLPFTLIEDILEVVIIDESEKIFDYLEERVDRLTVNMLPTKGKGLILLRFCNELLRRVSKTENTVLCGKILMFLASVFPLTERSGVNLRGDFDTENITNFENEDLININDINSSEHFYELFWNTQKYLNCPLLIFQKNEFDIFEKSINKILTEIEKFTPLERDSNGSTKRRKQKSLQDNTVAVDVFNFFYSKYLTGKNIFDLELKDPYFRKQILVQILIAIQFLSSLSTKEKQNMQNYLTKTGKHIVQNKSIQYQYTLTDEQFKWTKEKRDLIKDLLEVIEPNGYEFTKTIFYILKHEKNMIKWKAESCRSYEKPEMLLQNKIKRQKTNNIPVSQFSPVIVNPVLKELFKESSENVLRSLSDESRNVVPTIEEFLEPLKLDLELEVDPQDRCTASSEYCWKALRIASRHHLNIIQKSGKADVESFYSQLLKEKEQKNENENSDNQQITTEDENKIADDQDTEMKDEGDIENEDLNNSINDNESNKKEMDLESSLNETSNKEIKAEGENTYNDKDTNTTNYSNEQDETKESEDLIYNKEDNIEKK</sequence>
<feature type="region of interest" description="Disordered" evidence="1">
    <location>
        <begin position="537"/>
        <end position="648"/>
    </location>
</feature>
<dbReference type="Proteomes" id="UP000193920">
    <property type="component" value="Unassembled WGS sequence"/>
</dbReference>
<evidence type="ECO:0000256" key="1">
    <source>
        <dbReference type="SAM" id="MobiDB-lite"/>
    </source>
</evidence>
<evidence type="ECO:0008006" key="4">
    <source>
        <dbReference type="Google" id="ProtNLM"/>
    </source>
</evidence>
<dbReference type="GO" id="GO:0000445">
    <property type="term" value="C:THO complex part of transcription export complex"/>
    <property type="evidence" value="ECO:0007669"/>
    <property type="project" value="TreeGrafter"/>
</dbReference>
<dbReference type="EMBL" id="MCOG01000164">
    <property type="protein sequence ID" value="ORY32348.1"/>
    <property type="molecule type" value="Genomic_DNA"/>
</dbReference>
<feature type="compositionally biased region" description="Basic and acidic residues" evidence="1">
    <location>
        <begin position="555"/>
        <end position="570"/>
    </location>
</feature>
<dbReference type="Pfam" id="PF11957">
    <property type="entry name" value="efThoc1"/>
    <property type="match status" value="1"/>
</dbReference>
<dbReference type="AlphaFoldDB" id="A0A1Y2BBY9"/>
<comment type="caution">
    <text evidence="2">The sequence shown here is derived from an EMBL/GenBank/DDBJ whole genome shotgun (WGS) entry which is preliminary data.</text>
</comment>
<dbReference type="STRING" id="1754190.A0A1Y2BBY9"/>
<name>A0A1Y2BBY9_9FUNG</name>